<name>A0A0M5M646_9FUSO</name>
<gene>
    <name evidence="1" type="ORF">RN98_01525</name>
</gene>
<dbReference type="Proteomes" id="UP000063147">
    <property type="component" value="Chromosome"/>
</dbReference>
<dbReference type="EMBL" id="CP012713">
    <property type="protein sequence ID" value="ALF16944.1"/>
    <property type="molecule type" value="Genomic_DNA"/>
</dbReference>
<protein>
    <recommendedName>
        <fullName evidence="3">Helix-turn-helix domain-containing protein</fullName>
    </recommendedName>
</protein>
<accession>A0A0M5M646</accession>
<dbReference type="AlphaFoldDB" id="A0A0M5M646"/>
<evidence type="ECO:0008006" key="3">
    <source>
        <dbReference type="Google" id="ProtNLM"/>
    </source>
</evidence>
<dbReference type="PATRIC" id="fig|76859.3.peg.299"/>
<organism evidence="1">
    <name type="scientific">Fusobacterium animalis</name>
    <dbReference type="NCBI Taxonomy" id="76859"/>
    <lineage>
        <taxon>Bacteria</taxon>
        <taxon>Fusobacteriati</taxon>
        <taxon>Fusobacteriota</taxon>
        <taxon>Fusobacteriia</taxon>
        <taxon>Fusobacteriales</taxon>
        <taxon>Fusobacteriaceae</taxon>
        <taxon>Fusobacterium</taxon>
    </lineage>
</organism>
<evidence type="ECO:0000313" key="1">
    <source>
        <dbReference type="EMBL" id="ALF16944.1"/>
    </source>
</evidence>
<proteinExistence type="predicted"/>
<sequence>MDNLTYNATDVARMLNRSPATAYRIIRQINLEHCKENKLKIKSMGSGRVSKELFHKYYPETKI</sequence>
<reference evidence="1 2" key="1">
    <citation type="submission" date="2015-09" db="EMBL/GenBank/DDBJ databases">
        <authorList>
            <person name="Jackson K.R."/>
            <person name="Lunt B.L."/>
            <person name="Fisher J.N.B."/>
            <person name="Gardner A.V."/>
            <person name="Bailey M.E."/>
            <person name="Deus L.M."/>
            <person name="Earl A.S."/>
            <person name="Gibby P.D."/>
            <person name="Hartmann K.A."/>
            <person name="Liu J.E."/>
            <person name="Manci A.M."/>
            <person name="Nielsen D.A."/>
            <person name="Solomon M.B."/>
            <person name="Breakwell D.P."/>
            <person name="Burnett S.H."/>
            <person name="Grose J.H."/>
        </authorList>
    </citation>
    <scope>NUCLEOTIDE SEQUENCE [LARGE SCALE GENOMIC DNA]</scope>
    <source>
        <strain evidence="1 2">KCOM 1279</strain>
    </source>
</reference>
<dbReference type="OrthoDB" id="3174733at2"/>
<dbReference type="RefSeq" id="WP_060675646.1">
    <property type="nucleotide sequence ID" value="NZ_CP012713.1"/>
</dbReference>
<evidence type="ECO:0000313" key="2">
    <source>
        <dbReference type="Proteomes" id="UP000063147"/>
    </source>
</evidence>